<feature type="transmembrane region" description="Helical" evidence="8">
    <location>
        <begin position="168"/>
        <end position="189"/>
    </location>
</feature>
<name>A0AAE0X5Q8_9PEZI</name>
<dbReference type="GO" id="GO:0005886">
    <property type="term" value="C:plasma membrane"/>
    <property type="evidence" value="ECO:0007669"/>
    <property type="project" value="TreeGrafter"/>
</dbReference>
<dbReference type="GO" id="GO:0015853">
    <property type="term" value="P:adenine transport"/>
    <property type="evidence" value="ECO:0007669"/>
    <property type="project" value="TreeGrafter"/>
</dbReference>
<comment type="caution">
    <text evidence="9">The sequence shown here is derived from an EMBL/GenBank/DDBJ whole genome shotgun (WGS) entry which is preliminary data.</text>
</comment>
<feature type="transmembrane region" description="Helical" evidence="8">
    <location>
        <begin position="504"/>
        <end position="526"/>
    </location>
</feature>
<dbReference type="PANTHER" id="PTHR43337:SF3">
    <property type="entry name" value="PURINE TRANSPORTER"/>
    <property type="match status" value="1"/>
</dbReference>
<keyword evidence="4 8" id="KW-0812">Transmembrane</keyword>
<evidence type="ECO:0000256" key="4">
    <source>
        <dbReference type="ARBA" id="ARBA00022692"/>
    </source>
</evidence>
<evidence type="ECO:0000256" key="6">
    <source>
        <dbReference type="ARBA" id="ARBA00023136"/>
    </source>
</evidence>
<keyword evidence="3" id="KW-0813">Transport</keyword>
<comment type="similarity">
    <text evidence="2">Belongs to the nucleobase:cation symporter-2 (NCS2) (TC 2.A.40) family. Azg-like subfamily.</text>
</comment>
<evidence type="ECO:0000256" key="3">
    <source>
        <dbReference type="ARBA" id="ARBA00022448"/>
    </source>
</evidence>
<evidence type="ECO:0000313" key="10">
    <source>
        <dbReference type="Proteomes" id="UP001270362"/>
    </source>
</evidence>
<dbReference type="AlphaFoldDB" id="A0AAE0X5Q8"/>
<dbReference type="GO" id="GO:0015854">
    <property type="term" value="P:guanine transport"/>
    <property type="evidence" value="ECO:0007669"/>
    <property type="project" value="TreeGrafter"/>
</dbReference>
<accession>A0AAE0X5Q8</accession>
<evidence type="ECO:0000256" key="5">
    <source>
        <dbReference type="ARBA" id="ARBA00022989"/>
    </source>
</evidence>
<proteinExistence type="inferred from homology"/>
<feature type="transmembrane region" description="Helical" evidence="8">
    <location>
        <begin position="269"/>
        <end position="286"/>
    </location>
</feature>
<feature type="transmembrane region" description="Helical" evidence="8">
    <location>
        <begin position="481"/>
        <end position="498"/>
    </location>
</feature>
<reference evidence="9" key="2">
    <citation type="submission" date="2023-06" db="EMBL/GenBank/DDBJ databases">
        <authorList>
            <consortium name="Lawrence Berkeley National Laboratory"/>
            <person name="Haridas S."/>
            <person name="Hensen N."/>
            <person name="Bonometti L."/>
            <person name="Westerberg I."/>
            <person name="Brannstrom I.O."/>
            <person name="Guillou S."/>
            <person name="Cros-Aarteil S."/>
            <person name="Calhoun S."/>
            <person name="Kuo A."/>
            <person name="Mondo S."/>
            <person name="Pangilinan J."/>
            <person name="Riley R."/>
            <person name="Labutti K."/>
            <person name="Andreopoulos B."/>
            <person name="Lipzen A."/>
            <person name="Chen C."/>
            <person name="Yanf M."/>
            <person name="Daum C."/>
            <person name="Ng V."/>
            <person name="Clum A."/>
            <person name="Steindorff A."/>
            <person name="Ohm R."/>
            <person name="Martin F."/>
            <person name="Silar P."/>
            <person name="Natvig D."/>
            <person name="Lalanne C."/>
            <person name="Gautier V."/>
            <person name="Ament-Velasquez S.L."/>
            <person name="Kruys A."/>
            <person name="Hutchinson M.I."/>
            <person name="Powell A.J."/>
            <person name="Barry K."/>
            <person name="Miller A.N."/>
            <person name="Grigoriev I.V."/>
            <person name="Debuchy R."/>
            <person name="Gladieux P."/>
            <person name="Thoren M.H."/>
            <person name="Johannesson H."/>
        </authorList>
    </citation>
    <scope>NUCLEOTIDE SEQUENCE</scope>
    <source>
        <strain evidence="9">CBS 314.62</strain>
    </source>
</reference>
<dbReference type="PANTHER" id="PTHR43337">
    <property type="entry name" value="XANTHINE/URACIL PERMEASE C887.17-RELATED"/>
    <property type="match status" value="1"/>
</dbReference>
<feature type="region of interest" description="Disordered" evidence="7">
    <location>
        <begin position="566"/>
        <end position="620"/>
    </location>
</feature>
<dbReference type="EMBL" id="JAULSO010000003">
    <property type="protein sequence ID" value="KAK3685672.1"/>
    <property type="molecule type" value="Genomic_DNA"/>
</dbReference>
<evidence type="ECO:0000313" key="9">
    <source>
        <dbReference type="EMBL" id="KAK3685672.1"/>
    </source>
</evidence>
<organism evidence="9 10">
    <name type="scientific">Podospora appendiculata</name>
    <dbReference type="NCBI Taxonomy" id="314037"/>
    <lineage>
        <taxon>Eukaryota</taxon>
        <taxon>Fungi</taxon>
        <taxon>Dikarya</taxon>
        <taxon>Ascomycota</taxon>
        <taxon>Pezizomycotina</taxon>
        <taxon>Sordariomycetes</taxon>
        <taxon>Sordariomycetidae</taxon>
        <taxon>Sordariales</taxon>
        <taxon>Podosporaceae</taxon>
        <taxon>Podospora</taxon>
    </lineage>
</organism>
<dbReference type="InterPro" id="IPR045018">
    <property type="entry name" value="Azg-like"/>
</dbReference>
<comment type="subcellular location">
    <subcellularLocation>
        <location evidence="1">Membrane</location>
        <topology evidence="1">Multi-pass membrane protein</topology>
    </subcellularLocation>
</comment>
<dbReference type="Pfam" id="PF00860">
    <property type="entry name" value="Xan_ur_permease"/>
    <property type="match status" value="2"/>
</dbReference>
<reference evidence="9" key="1">
    <citation type="journal article" date="2023" name="Mol. Phylogenet. Evol.">
        <title>Genome-scale phylogeny and comparative genomics of the fungal order Sordariales.</title>
        <authorList>
            <person name="Hensen N."/>
            <person name="Bonometti L."/>
            <person name="Westerberg I."/>
            <person name="Brannstrom I.O."/>
            <person name="Guillou S."/>
            <person name="Cros-Aarteil S."/>
            <person name="Calhoun S."/>
            <person name="Haridas S."/>
            <person name="Kuo A."/>
            <person name="Mondo S."/>
            <person name="Pangilinan J."/>
            <person name="Riley R."/>
            <person name="LaButti K."/>
            <person name="Andreopoulos B."/>
            <person name="Lipzen A."/>
            <person name="Chen C."/>
            <person name="Yan M."/>
            <person name="Daum C."/>
            <person name="Ng V."/>
            <person name="Clum A."/>
            <person name="Steindorff A."/>
            <person name="Ohm R.A."/>
            <person name="Martin F."/>
            <person name="Silar P."/>
            <person name="Natvig D.O."/>
            <person name="Lalanne C."/>
            <person name="Gautier V."/>
            <person name="Ament-Velasquez S.L."/>
            <person name="Kruys A."/>
            <person name="Hutchinson M.I."/>
            <person name="Powell A.J."/>
            <person name="Barry K."/>
            <person name="Miller A.N."/>
            <person name="Grigoriev I.V."/>
            <person name="Debuchy R."/>
            <person name="Gladieux P."/>
            <person name="Hiltunen Thoren M."/>
            <person name="Johannesson H."/>
        </authorList>
    </citation>
    <scope>NUCLEOTIDE SEQUENCE</scope>
    <source>
        <strain evidence="9">CBS 314.62</strain>
    </source>
</reference>
<dbReference type="InterPro" id="IPR006043">
    <property type="entry name" value="NCS2"/>
</dbReference>
<keyword evidence="5 8" id="KW-1133">Transmembrane helix</keyword>
<feature type="transmembrane region" description="Helical" evidence="8">
    <location>
        <begin position="351"/>
        <end position="376"/>
    </location>
</feature>
<feature type="transmembrane region" description="Helical" evidence="8">
    <location>
        <begin position="433"/>
        <end position="451"/>
    </location>
</feature>
<evidence type="ECO:0000256" key="1">
    <source>
        <dbReference type="ARBA" id="ARBA00004141"/>
    </source>
</evidence>
<protein>
    <recommendedName>
        <fullName evidence="11">Xanthine/uracil permease</fullName>
    </recommendedName>
</protein>
<evidence type="ECO:0000256" key="2">
    <source>
        <dbReference type="ARBA" id="ARBA00005697"/>
    </source>
</evidence>
<evidence type="ECO:0008006" key="11">
    <source>
        <dbReference type="Google" id="ProtNLM"/>
    </source>
</evidence>
<evidence type="ECO:0000256" key="8">
    <source>
        <dbReference type="SAM" id="Phobius"/>
    </source>
</evidence>
<feature type="transmembrane region" description="Helical" evidence="8">
    <location>
        <begin position="396"/>
        <end position="421"/>
    </location>
</feature>
<sequence length="620" mass="68220">MQTVDIEEPPGGPRSFWKRNFSWVVRFVKTIDNKVNKSTFGRLFRLRGCGHPDEISDANFSTEIRAGLTTFATMAYIIAVNASILADSGYDCRCDDPNKRGVCENQLEWSQCHEELKLDLITATAALAGLSSIVFGLLTNLPVALAPGMGLNAYFTYQVVGLRGTGLVSYRVALTAIFVEGWIFMFLALTGMRHWLVKIIPTTIKTASGVGIGLFLTLIGMSYSAGIGIVTGAVSTPLTIGGCPVEDLNTETGECRYHMMTSPKANPQMWVGIVFGGILTAFLMAFRVKSAIIIGIALVSVMSWPRNTPITYFPNTAEGNDRWNYFRKVVDFHPIKHTLGKQQWNWSSDKFGLDFVIALVTFLYVDLIDCTATLYSMARFCNRVRRVDGGDFPRATVAYCTDALCISIGALLGCSPVTAFVESGAGIAEGGRTGITAIVAGVCFLISVFFAPILASIPPWATGCTLILVGCLMIRQVTRINWGYIGDAIPSFVTLTFMPFSYSVAYGLIAGIVTYILLNTMIWIVVKLSGETITPNDYEQKEYWTWKPPGEKPWIIRIFSKSPFWASKRDQSQDPRFPLTEGEDTGSSDHGQSRIASTVVAAEEKYPERTPSPRPLRQLH</sequence>
<dbReference type="GO" id="GO:0005345">
    <property type="term" value="F:purine nucleobase transmembrane transporter activity"/>
    <property type="evidence" value="ECO:0007669"/>
    <property type="project" value="TreeGrafter"/>
</dbReference>
<feature type="transmembrane region" description="Helical" evidence="8">
    <location>
        <begin position="125"/>
        <end position="148"/>
    </location>
</feature>
<keyword evidence="10" id="KW-1185">Reference proteome</keyword>
<keyword evidence="6 8" id="KW-0472">Membrane</keyword>
<gene>
    <name evidence="9" type="ORF">B0T22DRAFT_382185</name>
</gene>
<dbReference type="Proteomes" id="UP001270362">
    <property type="component" value="Unassembled WGS sequence"/>
</dbReference>
<feature type="transmembrane region" description="Helical" evidence="8">
    <location>
        <begin position="210"/>
        <end position="230"/>
    </location>
</feature>
<evidence type="ECO:0000256" key="7">
    <source>
        <dbReference type="SAM" id="MobiDB-lite"/>
    </source>
</evidence>